<evidence type="ECO:0000313" key="1">
    <source>
        <dbReference type="EMBL" id="KAJ0172546.1"/>
    </source>
</evidence>
<keyword evidence="2" id="KW-1185">Reference proteome</keyword>
<proteinExistence type="predicted"/>
<dbReference type="Proteomes" id="UP000824533">
    <property type="component" value="Linkage Group LG21"/>
</dbReference>
<reference evidence="1 2" key="1">
    <citation type="journal article" date="2021" name="Front. Genet.">
        <title>Chromosome-Level Genome Assembly Reveals Significant Gene Expansion in the Toll and IMD Signaling Pathways of Dendrolimus kikuchii.</title>
        <authorList>
            <person name="Zhou J."/>
            <person name="Wu P."/>
            <person name="Xiong Z."/>
            <person name="Liu N."/>
            <person name="Zhao N."/>
            <person name="Ji M."/>
            <person name="Qiu Y."/>
            <person name="Yang B."/>
        </authorList>
    </citation>
    <scope>NUCLEOTIDE SEQUENCE [LARGE SCALE GENOMIC DNA]</scope>
    <source>
        <strain evidence="1">Ann1</strain>
    </source>
</reference>
<protein>
    <submittedName>
        <fullName evidence="1">Uncharacterized protein</fullName>
    </submittedName>
</protein>
<organism evidence="1 2">
    <name type="scientific">Dendrolimus kikuchii</name>
    <dbReference type="NCBI Taxonomy" id="765133"/>
    <lineage>
        <taxon>Eukaryota</taxon>
        <taxon>Metazoa</taxon>
        <taxon>Ecdysozoa</taxon>
        <taxon>Arthropoda</taxon>
        <taxon>Hexapoda</taxon>
        <taxon>Insecta</taxon>
        <taxon>Pterygota</taxon>
        <taxon>Neoptera</taxon>
        <taxon>Endopterygota</taxon>
        <taxon>Lepidoptera</taxon>
        <taxon>Glossata</taxon>
        <taxon>Ditrysia</taxon>
        <taxon>Bombycoidea</taxon>
        <taxon>Lasiocampidae</taxon>
        <taxon>Dendrolimus</taxon>
    </lineage>
</organism>
<name>A0ACC1CLV1_9NEOP</name>
<gene>
    <name evidence="1" type="ORF">K1T71_011685</name>
</gene>
<comment type="caution">
    <text evidence="1">The sequence shown here is derived from an EMBL/GenBank/DDBJ whole genome shotgun (WGS) entry which is preliminary data.</text>
</comment>
<dbReference type="EMBL" id="CM034407">
    <property type="protein sequence ID" value="KAJ0172546.1"/>
    <property type="molecule type" value="Genomic_DNA"/>
</dbReference>
<accession>A0ACC1CLV1</accession>
<sequence length="172" mass="20406">MSVCSVIGCGIRKTPNQSSLTIHRIPRNERIKKKWLEAIGMENIKPNAKYIYICSLHFDDKCFNKTLDVTRLRDDAVPFKFVRVIPSKHCENLFFYEVEVYFHYSIVENISPPTPVHRIFITIVLFYNNLRTNRIDELKCKILEEELEFKRKIHEEDLKIKILESTKKKCLS</sequence>
<evidence type="ECO:0000313" key="2">
    <source>
        <dbReference type="Proteomes" id="UP000824533"/>
    </source>
</evidence>